<sequence length="44" mass="4810">MTTNVMDTSKNSSVVPMAIVAVLFFILGFATWLNGSLMPYLSQI</sequence>
<dbReference type="InterPro" id="IPR036259">
    <property type="entry name" value="MFS_trans_sf"/>
</dbReference>
<proteinExistence type="predicted"/>
<dbReference type="Proteomes" id="UP001152447">
    <property type="component" value="Unassembled WGS sequence"/>
</dbReference>
<dbReference type="EMBL" id="CAMAPB010000034">
    <property type="protein sequence ID" value="CAH9060863.1"/>
    <property type="molecule type" value="Genomic_DNA"/>
</dbReference>
<keyword evidence="1" id="KW-0472">Membrane</keyword>
<protein>
    <submittedName>
        <fullName evidence="2">Uncharacterized protein</fullName>
    </submittedName>
</protein>
<organism evidence="2 3">
    <name type="scientific">Pseudoalteromonas haloplanktis</name>
    <name type="common">Alteromonas haloplanktis</name>
    <dbReference type="NCBI Taxonomy" id="228"/>
    <lineage>
        <taxon>Bacteria</taxon>
        <taxon>Pseudomonadati</taxon>
        <taxon>Pseudomonadota</taxon>
        <taxon>Gammaproteobacteria</taxon>
        <taxon>Alteromonadales</taxon>
        <taxon>Pseudoalteromonadaceae</taxon>
        <taxon>Pseudoalteromonas</taxon>
    </lineage>
</organism>
<keyword evidence="1" id="KW-0812">Transmembrane</keyword>
<evidence type="ECO:0000313" key="2">
    <source>
        <dbReference type="EMBL" id="CAH9060863.1"/>
    </source>
</evidence>
<reference evidence="2" key="1">
    <citation type="submission" date="2022-07" db="EMBL/GenBank/DDBJ databases">
        <authorList>
            <person name="Criscuolo A."/>
        </authorList>
    </citation>
    <scope>NUCLEOTIDE SEQUENCE</scope>
    <source>
        <strain evidence="2">CIP103197</strain>
    </source>
</reference>
<feature type="transmembrane region" description="Helical" evidence="1">
    <location>
        <begin position="14"/>
        <end position="33"/>
    </location>
</feature>
<dbReference type="Gene3D" id="1.20.1250.20">
    <property type="entry name" value="MFS general substrate transporter like domains"/>
    <property type="match status" value="1"/>
</dbReference>
<name>A0A9W4W0R8_PSEHA</name>
<keyword evidence="3" id="KW-1185">Reference proteome</keyword>
<evidence type="ECO:0000313" key="3">
    <source>
        <dbReference type="Proteomes" id="UP001152447"/>
    </source>
</evidence>
<gene>
    <name evidence="2" type="ORF">PSEHALCIP103_02370</name>
</gene>
<dbReference type="AlphaFoldDB" id="A0A9W4W0R8"/>
<keyword evidence="1" id="KW-1133">Transmembrane helix</keyword>
<comment type="caution">
    <text evidence="2">The sequence shown here is derived from an EMBL/GenBank/DDBJ whole genome shotgun (WGS) entry which is preliminary data.</text>
</comment>
<evidence type="ECO:0000256" key="1">
    <source>
        <dbReference type="SAM" id="Phobius"/>
    </source>
</evidence>
<accession>A0A9W4W0R8</accession>